<keyword evidence="8" id="KW-1185">Reference proteome</keyword>
<dbReference type="InterPro" id="IPR051402">
    <property type="entry name" value="KPR-Related"/>
</dbReference>
<dbReference type="InterPro" id="IPR013332">
    <property type="entry name" value="KPR_N"/>
</dbReference>
<gene>
    <name evidence="7" type="primary">ykpB</name>
    <name evidence="7" type="ORF">BT1A1_1859</name>
</gene>
<evidence type="ECO:0000256" key="2">
    <source>
        <dbReference type="ARBA" id="ARBA00022857"/>
    </source>
</evidence>
<accession>A0A090KSJ9</accession>
<dbReference type="Pfam" id="PF02558">
    <property type="entry name" value="ApbA"/>
    <property type="match status" value="1"/>
</dbReference>
<dbReference type="EC" id="1.1.1.169" evidence="4"/>
<dbReference type="InterPro" id="IPR013752">
    <property type="entry name" value="KPA_reductase"/>
</dbReference>
<dbReference type="RefSeq" id="WP_034770349.1">
    <property type="nucleotide sequence ID" value="NZ_CCRF01000054.1"/>
</dbReference>
<keyword evidence="3 4" id="KW-0560">Oxidoreductase</keyword>
<dbReference type="GO" id="GO:0015940">
    <property type="term" value="P:pantothenate biosynthetic process"/>
    <property type="evidence" value="ECO:0007669"/>
    <property type="project" value="UniProtKB-UniPathway"/>
</dbReference>
<dbReference type="Gene3D" id="1.10.1040.10">
    <property type="entry name" value="N-(1-d-carboxylethyl)-l-norvaline Dehydrogenase, domain 2"/>
    <property type="match status" value="1"/>
</dbReference>
<dbReference type="PANTHER" id="PTHR21708:SF26">
    <property type="entry name" value="2-DEHYDROPANTOATE 2-REDUCTASE"/>
    <property type="match status" value="1"/>
</dbReference>
<dbReference type="FunFam" id="1.10.1040.10:FF:000017">
    <property type="entry name" value="2-dehydropantoate 2-reductase"/>
    <property type="match status" value="1"/>
</dbReference>
<evidence type="ECO:0000256" key="3">
    <source>
        <dbReference type="ARBA" id="ARBA00023002"/>
    </source>
</evidence>
<dbReference type="InterPro" id="IPR013328">
    <property type="entry name" value="6PGD_dom2"/>
</dbReference>
<dbReference type="Proteomes" id="UP000040576">
    <property type="component" value="Unassembled WGS sequence"/>
</dbReference>
<dbReference type="SUPFAM" id="SSF51735">
    <property type="entry name" value="NAD(P)-binding Rossmann-fold domains"/>
    <property type="match status" value="1"/>
</dbReference>
<dbReference type="NCBIfam" id="TIGR00745">
    <property type="entry name" value="apbA_panE"/>
    <property type="match status" value="1"/>
</dbReference>
<feature type="domain" description="Ketopantoate reductase C-terminal" evidence="6">
    <location>
        <begin position="178"/>
        <end position="300"/>
    </location>
</feature>
<dbReference type="InterPro" id="IPR003710">
    <property type="entry name" value="ApbA"/>
</dbReference>
<dbReference type="InterPro" id="IPR036291">
    <property type="entry name" value="NAD(P)-bd_dom_sf"/>
</dbReference>
<dbReference type="UniPathway" id="UPA00028">
    <property type="reaction ID" value="UER00004"/>
</dbReference>
<comment type="pathway">
    <text evidence="4">Cofactor biosynthesis; (R)-pantothenate biosynthesis; (R)-pantoate from 3-methyl-2-oxobutanoate: step 2/2.</text>
</comment>
<dbReference type="PANTHER" id="PTHR21708">
    <property type="entry name" value="PROBABLE 2-DEHYDROPANTOATE 2-REDUCTASE"/>
    <property type="match status" value="1"/>
</dbReference>
<dbReference type="AlphaFoldDB" id="A0A090KSJ9"/>
<feature type="domain" description="Ketopantoate reductase N-terminal" evidence="5">
    <location>
        <begin position="4"/>
        <end position="149"/>
    </location>
</feature>
<evidence type="ECO:0000259" key="5">
    <source>
        <dbReference type="Pfam" id="PF02558"/>
    </source>
</evidence>
<evidence type="ECO:0000259" key="6">
    <source>
        <dbReference type="Pfam" id="PF08546"/>
    </source>
</evidence>
<evidence type="ECO:0000256" key="1">
    <source>
        <dbReference type="ARBA" id="ARBA00007870"/>
    </source>
</evidence>
<dbReference type="FunFam" id="3.40.50.720:FF:000307">
    <property type="entry name" value="2-dehydropantoate 2-reductase"/>
    <property type="match status" value="1"/>
</dbReference>
<protein>
    <recommendedName>
        <fullName evidence="4">2-dehydropantoate 2-reductase</fullName>
        <ecNumber evidence="4">1.1.1.169</ecNumber>
    </recommendedName>
    <alternativeName>
        <fullName evidence="4">Ketopantoate reductase</fullName>
    </alternativeName>
</protein>
<dbReference type="InterPro" id="IPR008927">
    <property type="entry name" value="6-PGluconate_DH-like_C_sf"/>
</dbReference>
<comment type="function">
    <text evidence="4">Catalyzes the NADPH-dependent reduction of ketopantoate into pantoic acid.</text>
</comment>
<evidence type="ECO:0000313" key="8">
    <source>
        <dbReference type="Proteomes" id="UP000040576"/>
    </source>
</evidence>
<name>A0A090KSJ9_9BACI</name>
<dbReference type="GO" id="GO:0005737">
    <property type="term" value="C:cytoplasm"/>
    <property type="evidence" value="ECO:0007669"/>
    <property type="project" value="TreeGrafter"/>
</dbReference>
<reference evidence="7 8" key="1">
    <citation type="submission" date="2014-07" db="EMBL/GenBank/DDBJ databases">
        <authorList>
            <person name="Wibberg Daniel"/>
        </authorList>
    </citation>
    <scope>NUCLEOTIDE SEQUENCE [LARGE SCALE GENOMIC DNA]</scope>
</reference>
<dbReference type="SUPFAM" id="SSF48179">
    <property type="entry name" value="6-phosphogluconate dehydrogenase C-terminal domain-like"/>
    <property type="match status" value="1"/>
</dbReference>
<evidence type="ECO:0000313" key="7">
    <source>
        <dbReference type="EMBL" id="CEE01684.1"/>
    </source>
</evidence>
<keyword evidence="4" id="KW-0566">Pantothenate biosynthesis</keyword>
<organism evidence="7 8">
    <name type="scientific">Caldibacillus thermoamylovorans</name>
    <dbReference type="NCBI Taxonomy" id="35841"/>
    <lineage>
        <taxon>Bacteria</taxon>
        <taxon>Bacillati</taxon>
        <taxon>Bacillota</taxon>
        <taxon>Bacilli</taxon>
        <taxon>Bacillales</taxon>
        <taxon>Bacillaceae</taxon>
        <taxon>Caldibacillus</taxon>
    </lineage>
</organism>
<dbReference type="Pfam" id="PF08546">
    <property type="entry name" value="ApbA_C"/>
    <property type="match status" value="1"/>
</dbReference>
<proteinExistence type="inferred from homology"/>
<evidence type="ECO:0000256" key="4">
    <source>
        <dbReference type="RuleBase" id="RU362068"/>
    </source>
</evidence>
<sequence>MKFLVVGAGAVGGYFGGRLLEKGADVTFLVREGRRRNLQEKGLVIHSDYGNATLSPKTVITGEEVELYDVILLSTKAYQLDNAIDDVRPYVGENTMVIPLLNGMAHYNKLDEQFGREKVIGGLCYIEATLDSEGAVIQKGPLHMLVYGERSGQESERIIKLADALKGTKADFQLSSTIIEDLWLKYLFIATMSGITTLMRAPIGPICKHPSGMETIKQLTKEIINVMNVAGAPISNELETIQMEKIAHLAPEMKSSMQRDMEKGLPVEADHLHGYLLEIAKTADLPVPVLESVYANLKIYERSR</sequence>
<keyword evidence="2 4" id="KW-0521">NADP</keyword>
<dbReference type="EMBL" id="CCRF01000054">
    <property type="protein sequence ID" value="CEE01684.1"/>
    <property type="molecule type" value="Genomic_DNA"/>
</dbReference>
<dbReference type="Gene3D" id="3.40.50.720">
    <property type="entry name" value="NAD(P)-binding Rossmann-like Domain"/>
    <property type="match status" value="1"/>
</dbReference>
<comment type="similarity">
    <text evidence="1 4">Belongs to the ketopantoate reductase family.</text>
</comment>
<dbReference type="GO" id="GO:0008677">
    <property type="term" value="F:2-dehydropantoate 2-reductase activity"/>
    <property type="evidence" value="ECO:0007669"/>
    <property type="project" value="UniProtKB-EC"/>
</dbReference>
<comment type="catalytic activity">
    <reaction evidence="4">
        <text>(R)-pantoate + NADP(+) = 2-dehydropantoate + NADPH + H(+)</text>
        <dbReference type="Rhea" id="RHEA:16233"/>
        <dbReference type="ChEBI" id="CHEBI:11561"/>
        <dbReference type="ChEBI" id="CHEBI:15378"/>
        <dbReference type="ChEBI" id="CHEBI:15980"/>
        <dbReference type="ChEBI" id="CHEBI:57783"/>
        <dbReference type="ChEBI" id="CHEBI:58349"/>
        <dbReference type="EC" id="1.1.1.169"/>
    </reaction>
</comment>